<dbReference type="PROSITE" id="PS51257">
    <property type="entry name" value="PROKAR_LIPOPROTEIN"/>
    <property type="match status" value="1"/>
</dbReference>
<dbReference type="InterPro" id="IPR045607">
    <property type="entry name" value="DUF6452"/>
</dbReference>
<reference evidence="1 2" key="1">
    <citation type="submission" date="2016-10" db="EMBL/GenBank/DDBJ databases">
        <authorList>
            <person name="de Groot N.N."/>
        </authorList>
    </citation>
    <scope>NUCLEOTIDE SEQUENCE [LARGE SCALE GENOMIC DNA]</scope>
    <source>
        <strain evidence="1 2">CGMCC 1.10825</strain>
    </source>
</reference>
<proteinExistence type="predicted"/>
<sequence length="164" mass="18844">MKKIWFVSLCIFGFLACEKDDICAGEESETPNIIIDLYDQIEPDNLKQAVKIAAVANGFTDTLFFERTSKIELPLQINTNATDWNLTLYELTPTNDTIFKKDELKFTYTTEALYVSKACGYKTIFHEFNAVKSPNTTNNPWIQSIYKVTNEITTNNNAHIQLYY</sequence>
<keyword evidence="2" id="KW-1185">Reference proteome</keyword>
<evidence type="ECO:0000313" key="2">
    <source>
        <dbReference type="Proteomes" id="UP000199634"/>
    </source>
</evidence>
<dbReference type="Proteomes" id="UP000199634">
    <property type="component" value="Unassembled WGS sequence"/>
</dbReference>
<dbReference type="RefSeq" id="WP_091095393.1">
    <property type="nucleotide sequence ID" value="NZ_FNXE01000002.1"/>
</dbReference>
<dbReference type="STRING" id="1159016.SAMN02927937_00186"/>
<gene>
    <name evidence="1" type="ORF">SAMN02927937_00186</name>
</gene>
<dbReference type="Pfam" id="PF20050">
    <property type="entry name" value="DUF6452"/>
    <property type="match status" value="1"/>
</dbReference>
<accession>A0A1H6JAZ6</accession>
<protein>
    <submittedName>
        <fullName evidence="1">Uncharacterized protein</fullName>
    </submittedName>
</protein>
<organism evidence="1 2">
    <name type="scientific">Paenimyroides marinum</name>
    <dbReference type="NCBI Taxonomy" id="1159016"/>
    <lineage>
        <taxon>Bacteria</taxon>
        <taxon>Pseudomonadati</taxon>
        <taxon>Bacteroidota</taxon>
        <taxon>Flavobacteriia</taxon>
        <taxon>Flavobacteriales</taxon>
        <taxon>Flavobacteriaceae</taxon>
        <taxon>Paenimyroides</taxon>
    </lineage>
</organism>
<dbReference type="AlphaFoldDB" id="A0A1H6JAZ6"/>
<dbReference type="OrthoDB" id="663527at2"/>
<dbReference type="EMBL" id="FNXE01000002">
    <property type="protein sequence ID" value="SEH56178.1"/>
    <property type="molecule type" value="Genomic_DNA"/>
</dbReference>
<name>A0A1H6JAZ6_9FLAO</name>
<evidence type="ECO:0000313" key="1">
    <source>
        <dbReference type="EMBL" id="SEH56178.1"/>
    </source>
</evidence>